<dbReference type="EMBL" id="CP137624">
    <property type="protein sequence ID" value="WPK12727.1"/>
    <property type="molecule type" value="Genomic_DNA"/>
</dbReference>
<evidence type="ECO:0000313" key="1">
    <source>
        <dbReference type="EMBL" id="WPK12727.1"/>
    </source>
</evidence>
<reference evidence="1 2" key="1">
    <citation type="submission" date="2023-09" db="EMBL/GenBank/DDBJ databases">
        <authorList>
            <person name="Page C.A."/>
            <person name="Perez-Diaz I.M."/>
        </authorList>
    </citation>
    <scope>NUCLEOTIDE SEQUENCE [LARGE SCALE GENOMIC DNA]</scope>
    <source>
        <strain evidence="1 2">Ll15</strain>
    </source>
</reference>
<keyword evidence="2" id="KW-1185">Reference proteome</keyword>
<dbReference type="Proteomes" id="UP001322664">
    <property type="component" value="Chromosome"/>
</dbReference>
<proteinExistence type="predicted"/>
<organism evidence="1 2">
    <name type="scientific">Lysinibacillus louembei</name>
    <dbReference type="NCBI Taxonomy" id="1470088"/>
    <lineage>
        <taxon>Bacteria</taxon>
        <taxon>Bacillati</taxon>
        <taxon>Bacillota</taxon>
        <taxon>Bacilli</taxon>
        <taxon>Bacillales</taxon>
        <taxon>Bacillaceae</taxon>
        <taxon>Lysinibacillus</taxon>
    </lineage>
</organism>
<dbReference type="RefSeq" id="WP_293928003.1">
    <property type="nucleotide sequence ID" value="NZ_CP137624.1"/>
</dbReference>
<evidence type="ECO:0000313" key="2">
    <source>
        <dbReference type="Proteomes" id="UP001322664"/>
    </source>
</evidence>
<accession>A0ABZ0RZK8</accession>
<sequence length="46" mass="5455">MGKILSSNLETYLLDEELELERHEEMDVFKEHDGYEQYPAGFFTSL</sequence>
<name>A0ABZ0RZK8_9BACI</name>
<gene>
    <name evidence="1" type="ORF">R6U77_03220</name>
</gene>
<protein>
    <submittedName>
        <fullName evidence="1">Uncharacterized protein</fullName>
    </submittedName>
</protein>